<organism evidence="3 4">
    <name type="scientific">Brachybacterium phenoliresistens</name>
    <dbReference type="NCBI Taxonomy" id="396014"/>
    <lineage>
        <taxon>Bacteria</taxon>
        <taxon>Bacillati</taxon>
        <taxon>Actinomycetota</taxon>
        <taxon>Actinomycetes</taxon>
        <taxon>Micrococcales</taxon>
        <taxon>Dermabacteraceae</taxon>
        <taxon>Brachybacterium</taxon>
    </lineage>
</organism>
<dbReference type="SUPFAM" id="SSF56801">
    <property type="entry name" value="Acetyl-CoA synthetase-like"/>
    <property type="match status" value="1"/>
</dbReference>
<evidence type="ECO:0000313" key="3">
    <source>
        <dbReference type="EMBL" id="EWS80622.1"/>
    </source>
</evidence>
<sequence length="387" mass="40150">MTALTLATVLRLRARLSPGSPVLVDVHGQLTAADLLDLARRTRPARHHRGVHAQDAGTPAPADVHLRPGPLREILAAVAAPGVRRIAVRSSGTTAAPRALARGPLSLTQLVLGLDLAHRLGMRPGRTIACAAPGEHGHGLSAAAGALALGMVLVDVSRLDMPAAHALLRSTAPDLITGVPVHLLDLARTGPLPIPRALSGSDVLTASMRQELLAAGIGRVHDVYGTTETGSLCVDGVPLRGVRIRERDGLLAVRSPFTQGRTVITDRGRIGSDGTVAVTGRADGRVSSGGLLHDPGAVRAFVAGLPGIAAVRLEVVPDARFGARTRGRIRIDPAHPAADGGDAAAAEVIRRVREEVRARFGAAAVPREILLEPGPPTDTDQDSARRT</sequence>
<comment type="caution">
    <text evidence="3">The sequence shown here is derived from an EMBL/GenBank/DDBJ whole genome shotgun (WGS) entry which is preliminary data.</text>
</comment>
<feature type="domain" description="AMP-dependent synthetase/ligase" evidence="2">
    <location>
        <begin position="90"/>
        <end position="234"/>
    </location>
</feature>
<dbReference type="RefSeq" id="WP_038373277.1">
    <property type="nucleotide sequence ID" value="NZ_KK069998.1"/>
</dbReference>
<keyword evidence="4" id="KW-1185">Reference proteome</keyword>
<dbReference type="eggNOG" id="COG0318">
    <property type="taxonomic scope" value="Bacteria"/>
</dbReference>
<evidence type="ECO:0000256" key="1">
    <source>
        <dbReference type="SAM" id="MobiDB-lite"/>
    </source>
</evidence>
<dbReference type="STRING" id="396014.BF93_03180"/>
<accession>Z9JS95</accession>
<feature type="region of interest" description="Disordered" evidence="1">
    <location>
        <begin position="367"/>
        <end position="387"/>
    </location>
</feature>
<gene>
    <name evidence="3" type="ORF">BF93_03180</name>
</gene>
<dbReference type="Gene3D" id="3.40.50.12780">
    <property type="entry name" value="N-terminal domain of ligase-like"/>
    <property type="match status" value="1"/>
</dbReference>
<dbReference type="PATRIC" id="fig|396014.3.peg.2664"/>
<dbReference type="InterPro" id="IPR042099">
    <property type="entry name" value="ANL_N_sf"/>
</dbReference>
<dbReference type="Proteomes" id="UP000023067">
    <property type="component" value="Unassembled WGS sequence"/>
</dbReference>
<evidence type="ECO:0000313" key="4">
    <source>
        <dbReference type="Proteomes" id="UP000023067"/>
    </source>
</evidence>
<proteinExistence type="predicted"/>
<dbReference type="EMBL" id="JDYK01000014">
    <property type="protein sequence ID" value="EWS80622.1"/>
    <property type="molecule type" value="Genomic_DNA"/>
</dbReference>
<reference evidence="3 4" key="1">
    <citation type="submission" date="2014-02" db="EMBL/GenBank/DDBJ databases">
        <title>Genome sequence of Brachybacterium phenoliresistens strain W13A50.</title>
        <authorList>
            <person name="Wang X."/>
        </authorList>
    </citation>
    <scope>NUCLEOTIDE SEQUENCE [LARGE SCALE GENOMIC DNA]</scope>
    <source>
        <strain evidence="3 4">W13A50</strain>
    </source>
</reference>
<protein>
    <submittedName>
        <fullName evidence="3">Acyl-CoA synthetase</fullName>
    </submittedName>
</protein>
<evidence type="ECO:0000259" key="2">
    <source>
        <dbReference type="Pfam" id="PF00501"/>
    </source>
</evidence>
<dbReference type="InterPro" id="IPR000873">
    <property type="entry name" value="AMP-dep_synth/lig_dom"/>
</dbReference>
<name>Z9JS95_9MICO</name>
<dbReference type="Pfam" id="PF00501">
    <property type="entry name" value="AMP-binding"/>
    <property type="match status" value="1"/>
</dbReference>
<dbReference type="OrthoDB" id="4790136at2"/>
<dbReference type="HOGENOM" id="CLU_713045_0_0_11"/>
<dbReference type="AlphaFoldDB" id="Z9JS95"/>